<dbReference type="SUPFAM" id="SSF51230">
    <property type="entry name" value="Single hybrid motif"/>
    <property type="match status" value="1"/>
</dbReference>
<evidence type="ECO:0000256" key="3">
    <source>
        <dbReference type="ARBA" id="ARBA00022448"/>
    </source>
</evidence>
<dbReference type="PROSITE" id="PS00543">
    <property type="entry name" value="HLYD_FAMILY"/>
    <property type="match status" value="1"/>
</dbReference>
<dbReference type="InterPro" id="IPR050739">
    <property type="entry name" value="MFP"/>
</dbReference>
<proteinExistence type="inferred from homology"/>
<name>A0ABV7FS11_9ALTE</name>
<comment type="similarity">
    <text evidence="2">Belongs to the membrane fusion protein (MFP) (TC 8.A.1) family.</text>
</comment>
<keyword evidence="6 8" id="KW-0472">Membrane</keyword>
<evidence type="ECO:0000256" key="1">
    <source>
        <dbReference type="ARBA" id="ARBA00004167"/>
    </source>
</evidence>
<dbReference type="InterPro" id="IPR058982">
    <property type="entry name" value="Beta-barrel_AprE"/>
</dbReference>
<feature type="domain" description="AprE-like beta-barrel" evidence="9">
    <location>
        <begin position="307"/>
        <end position="396"/>
    </location>
</feature>
<evidence type="ECO:0000256" key="4">
    <source>
        <dbReference type="ARBA" id="ARBA00022692"/>
    </source>
</evidence>
<dbReference type="PANTHER" id="PTHR30386:SF28">
    <property type="entry name" value="EXPORTED PROTEIN"/>
    <property type="match status" value="1"/>
</dbReference>
<keyword evidence="5 8" id="KW-1133">Transmembrane helix</keyword>
<accession>A0ABV7FS11</accession>
<evidence type="ECO:0000313" key="10">
    <source>
        <dbReference type="EMBL" id="MFC3123139.1"/>
    </source>
</evidence>
<dbReference type="PANTHER" id="PTHR30386">
    <property type="entry name" value="MEMBRANE FUSION SUBUNIT OF EMRAB-TOLC MULTIDRUG EFFLUX PUMP"/>
    <property type="match status" value="1"/>
</dbReference>
<evidence type="ECO:0000256" key="5">
    <source>
        <dbReference type="ARBA" id="ARBA00022989"/>
    </source>
</evidence>
<keyword evidence="4 8" id="KW-0812">Transmembrane</keyword>
<dbReference type="Pfam" id="PF26002">
    <property type="entry name" value="Beta-barrel_AprE"/>
    <property type="match status" value="1"/>
</dbReference>
<dbReference type="EMBL" id="JBHRSW010000047">
    <property type="protein sequence ID" value="MFC3123139.1"/>
    <property type="molecule type" value="Genomic_DNA"/>
</dbReference>
<keyword evidence="3" id="KW-0813">Transport</keyword>
<evidence type="ECO:0000259" key="9">
    <source>
        <dbReference type="Pfam" id="PF26002"/>
    </source>
</evidence>
<sequence>MQMSNGLFRENAVKHQSAKLDGEVNIAQPLSSQILLLSLLIVVVLLAFFLFNADFNRKETVQGYLKPQSGLTKVLSPRAGIIKQILVENGQDVEKGQALMLLQSTTLLADGRSLSQLLHVEVVEQINSVAARKLELAEQQNIRRDSYEKQIAFHKQEVVENDKQQQILTTRFSLQQSQLSRLRVLAQNGAVTRSEIQAQEDAVLSLQQQLSALSSQRQQLLQQINQVSSQLEQLPSENLQQLALLDAEHSRLLQRQSEVASSDELLIVATNAGRITNLRHSIGQSISAQVPVATILPKDMPLKAVLLVPTRAFGFVEKGQQTRLRFDAFPHQRFGLFGGQIVEVARHIVLPGELVLPVNIQEPVYPVEVALSTQAVKAYGKSMNLQSGMLLNADIVLEQRSLISWLFEPITSLKGRL</sequence>
<dbReference type="InterPro" id="IPR011053">
    <property type="entry name" value="Single_hybrid_motif"/>
</dbReference>
<comment type="subcellular location">
    <subcellularLocation>
        <location evidence="1">Membrane</location>
        <topology evidence="1">Single-pass membrane protein</topology>
    </subcellularLocation>
</comment>
<keyword evidence="7" id="KW-0175">Coiled coil</keyword>
<dbReference type="InterPro" id="IPR006144">
    <property type="entry name" value="Secretion_HlyD_CS"/>
</dbReference>
<evidence type="ECO:0000256" key="2">
    <source>
        <dbReference type="ARBA" id="ARBA00009477"/>
    </source>
</evidence>
<dbReference type="RefSeq" id="WP_376921254.1">
    <property type="nucleotide sequence ID" value="NZ_JBHRSW010000047.1"/>
</dbReference>
<dbReference type="Gene3D" id="2.40.50.100">
    <property type="match status" value="1"/>
</dbReference>
<protein>
    <submittedName>
        <fullName evidence="10">HlyD family efflux transporter periplasmic adaptor subunit</fullName>
    </submittedName>
</protein>
<evidence type="ECO:0000256" key="7">
    <source>
        <dbReference type="SAM" id="Coils"/>
    </source>
</evidence>
<evidence type="ECO:0000256" key="8">
    <source>
        <dbReference type="SAM" id="Phobius"/>
    </source>
</evidence>
<dbReference type="PRINTS" id="PR01490">
    <property type="entry name" value="RTXTOXIND"/>
</dbReference>
<feature type="transmembrane region" description="Helical" evidence="8">
    <location>
        <begin position="30"/>
        <end position="51"/>
    </location>
</feature>
<gene>
    <name evidence="10" type="ORF">ACFOHL_16070</name>
</gene>
<reference evidence="11" key="1">
    <citation type="journal article" date="2019" name="Int. J. Syst. Evol. Microbiol.">
        <title>The Global Catalogue of Microorganisms (GCM) 10K type strain sequencing project: providing services to taxonomists for standard genome sequencing and annotation.</title>
        <authorList>
            <consortium name="The Broad Institute Genomics Platform"/>
            <consortium name="The Broad Institute Genome Sequencing Center for Infectious Disease"/>
            <person name="Wu L."/>
            <person name="Ma J."/>
        </authorList>
    </citation>
    <scope>NUCLEOTIDE SEQUENCE [LARGE SCALE GENOMIC DNA]</scope>
    <source>
        <strain evidence="11">KCTC 52473</strain>
    </source>
</reference>
<evidence type="ECO:0000313" key="11">
    <source>
        <dbReference type="Proteomes" id="UP001595478"/>
    </source>
</evidence>
<dbReference type="Gene3D" id="2.40.30.170">
    <property type="match status" value="1"/>
</dbReference>
<keyword evidence="11" id="KW-1185">Reference proteome</keyword>
<feature type="coiled-coil region" evidence="7">
    <location>
        <begin position="196"/>
        <end position="230"/>
    </location>
</feature>
<organism evidence="10 11">
    <name type="scientific">Agaribacter flavus</name>
    <dbReference type="NCBI Taxonomy" id="1902781"/>
    <lineage>
        <taxon>Bacteria</taxon>
        <taxon>Pseudomonadati</taxon>
        <taxon>Pseudomonadota</taxon>
        <taxon>Gammaproteobacteria</taxon>
        <taxon>Alteromonadales</taxon>
        <taxon>Alteromonadaceae</taxon>
        <taxon>Agaribacter</taxon>
    </lineage>
</organism>
<evidence type="ECO:0000256" key="6">
    <source>
        <dbReference type="ARBA" id="ARBA00023136"/>
    </source>
</evidence>
<dbReference type="Proteomes" id="UP001595478">
    <property type="component" value="Unassembled WGS sequence"/>
</dbReference>
<comment type="caution">
    <text evidence="10">The sequence shown here is derived from an EMBL/GenBank/DDBJ whole genome shotgun (WGS) entry which is preliminary data.</text>
</comment>